<dbReference type="AlphaFoldDB" id="A0A9W9XHH7"/>
<dbReference type="RefSeq" id="XP_056793461.1">
    <property type="nucleotide sequence ID" value="XM_056931430.1"/>
</dbReference>
<protein>
    <recommendedName>
        <fullName evidence="1">N-acetyltransferase domain-containing protein</fullName>
    </recommendedName>
</protein>
<dbReference type="Gene3D" id="3.40.630.30">
    <property type="match status" value="1"/>
</dbReference>
<feature type="non-terminal residue" evidence="2">
    <location>
        <position position="1"/>
    </location>
</feature>
<dbReference type="InterPro" id="IPR000182">
    <property type="entry name" value="GNAT_dom"/>
</dbReference>
<accession>A0A9W9XHH7</accession>
<dbReference type="EMBL" id="JAPWDQ010000002">
    <property type="protein sequence ID" value="KAJ5493081.1"/>
    <property type="molecule type" value="Genomic_DNA"/>
</dbReference>
<gene>
    <name evidence="2" type="ORF">N7539_001827</name>
</gene>
<organism evidence="2 3">
    <name type="scientific">Penicillium diatomitis</name>
    <dbReference type="NCBI Taxonomy" id="2819901"/>
    <lineage>
        <taxon>Eukaryota</taxon>
        <taxon>Fungi</taxon>
        <taxon>Dikarya</taxon>
        <taxon>Ascomycota</taxon>
        <taxon>Pezizomycotina</taxon>
        <taxon>Eurotiomycetes</taxon>
        <taxon>Eurotiomycetidae</taxon>
        <taxon>Eurotiales</taxon>
        <taxon>Aspergillaceae</taxon>
        <taxon>Penicillium</taxon>
    </lineage>
</organism>
<sequence length="300" mass="33584">VSSLRVIHLLSIGSTGIPQQPDMVLQYRSSNGEPYLRLPEPHTNIIITPHRAEGIDETSAALTQMLNDPAIALNLQNTPYPYTRSHAEEWIKANCEEQQDMLAALREELDQQSMNASASEVGNEHTIHKSPTRMFDICPFTCIREVVESEKGYEGSFKDVLIGEIRLARSSFEDFPKTGPEREHAKKVNDDLSVGDPSIIWSFGGTLPLPESMSAQEPAIINGKGIMTLVIQTILHDWAVPRMNVHRLRCWAFEDNAGSIRVFEKNGFVRGHTLKDWASVSESRGGGKKSIVSLEWTRYT</sequence>
<proteinExistence type="predicted"/>
<dbReference type="PANTHER" id="PTHR43328:SF1">
    <property type="entry name" value="N-ACETYLTRANSFERASE DOMAIN-CONTAINING PROTEIN"/>
    <property type="match status" value="1"/>
</dbReference>
<dbReference type="InterPro" id="IPR016181">
    <property type="entry name" value="Acyl_CoA_acyltransferase"/>
</dbReference>
<keyword evidence="3" id="KW-1185">Reference proteome</keyword>
<reference evidence="2" key="2">
    <citation type="journal article" date="2023" name="IMA Fungus">
        <title>Comparative genomic study of the Penicillium genus elucidates a diverse pangenome and 15 lateral gene transfer events.</title>
        <authorList>
            <person name="Petersen C."/>
            <person name="Sorensen T."/>
            <person name="Nielsen M.R."/>
            <person name="Sondergaard T.E."/>
            <person name="Sorensen J.L."/>
            <person name="Fitzpatrick D.A."/>
            <person name="Frisvad J.C."/>
            <person name="Nielsen K.L."/>
        </authorList>
    </citation>
    <scope>NUCLEOTIDE SEQUENCE</scope>
    <source>
        <strain evidence="2">IBT 30728</strain>
    </source>
</reference>
<feature type="domain" description="N-acetyltransferase" evidence="1">
    <location>
        <begin position="223"/>
        <end position="268"/>
    </location>
</feature>
<dbReference type="SUPFAM" id="SSF55729">
    <property type="entry name" value="Acyl-CoA N-acyltransferases (Nat)"/>
    <property type="match status" value="1"/>
</dbReference>
<evidence type="ECO:0000313" key="3">
    <source>
        <dbReference type="Proteomes" id="UP001148312"/>
    </source>
</evidence>
<evidence type="ECO:0000259" key="1">
    <source>
        <dbReference type="Pfam" id="PF00583"/>
    </source>
</evidence>
<name>A0A9W9XHH7_9EURO</name>
<reference evidence="2" key="1">
    <citation type="submission" date="2022-12" db="EMBL/GenBank/DDBJ databases">
        <authorList>
            <person name="Petersen C."/>
        </authorList>
    </citation>
    <scope>NUCLEOTIDE SEQUENCE</scope>
    <source>
        <strain evidence="2">IBT 30728</strain>
    </source>
</reference>
<evidence type="ECO:0000313" key="2">
    <source>
        <dbReference type="EMBL" id="KAJ5493081.1"/>
    </source>
</evidence>
<dbReference type="GeneID" id="81621679"/>
<dbReference type="GO" id="GO:0016747">
    <property type="term" value="F:acyltransferase activity, transferring groups other than amino-acyl groups"/>
    <property type="evidence" value="ECO:0007669"/>
    <property type="project" value="InterPro"/>
</dbReference>
<comment type="caution">
    <text evidence="2">The sequence shown here is derived from an EMBL/GenBank/DDBJ whole genome shotgun (WGS) entry which is preliminary data.</text>
</comment>
<dbReference type="Proteomes" id="UP001148312">
    <property type="component" value="Unassembled WGS sequence"/>
</dbReference>
<dbReference type="PANTHER" id="PTHR43328">
    <property type="entry name" value="ACETYLTRANSFERASE-RELATED"/>
    <property type="match status" value="1"/>
</dbReference>
<dbReference type="Pfam" id="PF00583">
    <property type="entry name" value="Acetyltransf_1"/>
    <property type="match status" value="1"/>
</dbReference>